<keyword evidence="1" id="KW-0812">Transmembrane</keyword>
<dbReference type="AlphaFoldDB" id="A0A975K6Z6"/>
<dbReference type="EMBL" id="CP073910">
    <property type="protein sequence ID" value="QUT05642.1"/>
    <property type="molecule type" value="Genomic_DNA"/>
</dbReference>
<protein>
    <submittedName>
        <fullName evidence="2">Uncharacterized protein</fullName>
    </submittedName>
</protein>
<proteinExistence type="predicted"/>
<dbReference type="Proteomes" id="UP000681425">
    <property type="component" value="Chromosome"/>
</dbReference>
<accession>A0A975K6Z6</accession>
<evidence type="ECO:0000313" key="2">
    <source>
        <dbReference type="EMBL" id="QUT05642.1"/>
    </source>
</evidence>
<organism evidence="2 3">
    <name type="scientific">Sphingobium phenoxybenzoativorans</name>
    <dbReference type="NCBI Taxonomy" id="1592790"/>
    <lineage>
        <taxon>Bacteria</taxon>
        <taxon>Pseudomonadati</taxon>
        <taxon>Pseudomonadota</taxon>
        <taxon>Alphaproteobacteria</taxon>
        <taxon>Sphingomonadales</taxon>
        <taxon>Sphingomonadaceae</taxon>
        <taxon>Sphingobium</taxon>
    </lineage>
</organism>
<evidence type="ECO:0000313" key="3">
    <source>
        <dbReference type="Proteomes" id="UP000681425"/>
    </source>
</evidence>
<evidence type="ECO:0000256" key="1">
    <source>
        <dbReference type="SAM" id="Phobius"/>
    </source>
</evidence>
<name>A0A975K6Z6_9SPHN</name>
<keyword evidence="3" id="KW-1185">Reference proteome</keyword>
<keyword evidence="1" id="KW-0472">Membrane</keyword>
<feature type="transmembrane region" description="Helical" evidence="1">
    <location>
        <begin position="27"/>
        <end position="46"/>
    </location>
</feature>
<gene>
    <name evidence="2" type="ORF">KFK14_22265</name>
</gene>
<sequence>MEKVKTATETDIGWRQFATHIFDLSRWPLVVLVIGIFLRAPIGRLLDAISLALRGQG</sequence>
<reference evidence="2" key="1">
    <citation type="submission" date="2021-04" db="EMBL/GenBank/DDBJ databases">
        <title>Isolation of p-tert-butylphenol degrading bacteria Sphingobium phenoxybenzoativorans Tas13 from active sludge.</title>
        <authorList>
            <person name="Li Y."/>
        </authorList>
    </citation>
    <scope>NUCLEOTIDE SEQUENCE</scope>
    <source>
        <strain evidence="2">Tas13</strain>
    </source>
</reference>
<dbReference type="RefSeq" id="WP_212609166.1">
    <property type="nucleotide sequence ID" value="NZ_CP073910.1"/>
</dbReference>
<dbReference type="KEGG" id="spph:KFK14_22265"/>
<keyword evidence="1" id="KW-1133">Transmembrane helix</keyword>